<evidence type="ECO:0000256" key="5">
    <source>
        <dbReference type="ARBA" id="ARBA00023136"/>
    </source>
</evidence>
<keyword evidence="2" id="KW-1003">Cell membrane</keyword>
<feature type="transmembrane region" description="Helical" evidence="6">
    <location>
        <begin position="300"/>
        <end position="321"/>
    </location>
</feature>
<dbReference type="RefSeq" id="WP_163893891.1">
    <property type="nucleotide sequence ID" value="NZ_BLLB01000002.1"/>
</dbReference>
<name>A0A7I9ZVE4_9MYCO</name>
<feature type="transmembrane region" description="Helical" evidence="6">
    <location>
        <begin position="327"/>
        <end position="348"/>
    </location>
</feature>
<protein>
    <recommendedName>
        <fullName evidence="7">Major facilitator superfamily (MFS) profile domain-containing protein</fullName>
    </recommendedName>
</protein>
<dbReference type="PANTHER" id="PTHR23513">
    <property type="entry name" value="INTEGRAL MEMBRANE EFFLUX PROTEIN-RELATED"/>
    <property type="match status" value="1"/>
</dbReference>
<feature type="transmembrane region" description="Helical" evidence="6">
    <location>
        <begin position="31"/>
        <end position="53"/>
    </location>
</feature>
<dbReference type="PANTHER" id="PTHR23513:SF11">
    <property type="entry name" value="STAPHYLOFERRIN A TRANSPORTER"/>
    <property type="match status" value="1"/>
</dbReference>
<feature type="transmembrane region" description="Helical" evidence="6">
    <location>
        <begin position="389"/>
        <end position="408"/>
    </location>
</feature>
<dbReference type="Gene3D" id="1.20.1250.20">
    <property type="entry name" value="MFS general substrate transporter like domains"/>
    <property type="match status" value="1"/>
</dbReference>
<dbReference type="Pfam" id="PF07690">
    <property type="entry name" value="MFS_1"/>
    <property type="match status" value="1"/>
</dbReference>
<gene>
    <name evidence="8" type="ORF">MHIP_51890</name>
</gene>
<reference evidence="8 9" key="1">
    <citation type="journal article" date="2019" name="Emerg. Microbes Infect.">
        <title>Comprehensive subspecies identification of 175 nontuberculous mycobacteria species based on 7547 genomic profiles.</title>
        <authorList>
            <person name="Matsumoto Y."/>
            <person name="Kinjo T."/>
            <person name="Motooka D."/>
            <person name="Nabeya D."/>
            <person name="Jung N."/>
            <person name="Uechi K."/>
            <person name="Horii T."/>
            <person name="Iida T."/>
            <person name="Fujita J."/>
            <person name="Nakamura S."/>
        </authorList>
    </citation>
    <scope>NUCLEOTIDE SEQUENCE [LARGE SCALE GENOMIC DNA]</scope>
    <source>
        <strain evidence="8 9">JCM 30996</strain>
    </source>
</reference>
<dbReference type="EMBL" id="BLLB01000002">
    <property type="protein sequence ID" value="GFH04706.1"/>
    <property type="molecule type" value="Genomic_DNA"/>
</dbReference>
<dbReference type="SUPFAM" id="SSF103473">
    <property type="entry name" value="MFS general substrate transporter"/>
    <property type="match status" value="1"/>
</dbReference>
<evidence type="ECO:0000259" key="7">
    <source>
        <dbReference type="PROSITE" id="PS50850"/>
    </source>
</evidence>
<feature type="transmembrane region" description="Helical" evidence="6">
    <location>
        <begin position="93"/>
        <end position="113"/>
    </location>
</feature>
<dbReference type="GO" id="GO:0022857">
    <property type="term" value="F:transmembrane transporter activity"/>
    <property type="evidence" value="ECO:0007669"/>
    <property type="project" value="InterPro"/>
</dbReference>
<keyword evidence="4 6" id="KW-1133">Transmembrane helix</keyword>
<feature type="transmembrane region" description="Helical" evidence="6">
    <location>
        <begin position="185"/>
        <end position="205"/>
    </location>
</feature>
<evidence type="ECO:0000256" key="6">
    <source>
        <dbReference type="SAM" id="Phobius"/>
    </source>
</evidence>
<accession>A0A7I9ZVE4</accession>
<feature type="transmembrane region" description="Helical" evidence="6">
    <location>
        <begin position="239"/>
        <end position="259"/>
    </location>
</feature>
<evidence type="ECO:0000256" key="2">
    <source>
        <dbReference type="ARBA" id="ARBA00022475"/>
    </source>
</evidence>
<dbReference type="GO" id="GO:0005886">
    <property type="term" value="C:plasma membrane"/>
    <property type="evidence" value="ECO:0007669"/>
    <property type="project" value="UniProtKB-SubCell"/>
</dbReference>
<feature type="transmembrane region" description="Helical" evidence="6">
    <location>
        <begin position="119"/>
        <end position="139"/>
    </location>
</feature>
<dbReference type="AlphaFoldDB" id="A0A7I9ZVE4"/>
<evidence type="ECO:0000256" key="3">
    <source>
        <dbReference type="ARBA" id="ARBA00022692"/>
    </source>
</evidence>
<comment type="caution">
    <text evidence="8">The sequence shown here is derived from an EMBL/GenBank/DDBJ whole genome shotgun (WGS) entry which is preliminary data.</text>
</comment>
<dbReference type="PROSITE" id="PS50850">
    <property type="entry name" value="MFS"/>
    <property type="match status" value="1"/>
</dbReference>
<dbReference type="Proteomes" id="UP000465304">
    <property type="component" value="Unassembled WGS sequence"/>
</dbReference>
<feature type="transmembrane region" description="Helical" evidence="6">
    <location>
        <begin position="271"/>
        <end position="293"/>
    </location>
</feature>
<feature type="transmembrane region" description="Helical" evidence="6">
    <location>
        <begin position="65"/>
        <end position="84"/>
    </location>
</feature>
<feature type="domain" description="Major facilitator superfamily (MFS) profile" evidence="7">
    <location>
        <begin position="1"/>
        <end position="413"/>
    </location>
</feature>
<comment type="subcellular location">
    <subcellularLocation>
        <location evidence="1">Cell membrane</location>
        <topology evidence="1">Multi-pass membrane protein</topology>
    </subcellularLocation>
</comment>
<evidence type="ECO:0000313" key="8">
    <source>
        <dbReference type="EMBL" id="GFH04706.1"/>
    </source>
</evidence>
<feature type="transmembrane region" description="Helical" evidence="6">
    <location>
        <begin position="159"/>
        <end position="179"/>
    </location>
</feature>
<dbReference type="InterPro" id="IPR011701">
    <property type="entry name" value="MFS"/>
</dbReference>
<dbReference type="InterPro" id="IPR036259">
    <property type="entry name" value="MFS_trans_sf"/>
</dbReference>
<proteinExistence type="predicted"/>
<evidence type="ECO:0000256" key="4">
    <source>
        <dbReference type="ARBA" id="ARBA00022989"/>
    </source>
</evidence>
<feature type="transmembrane region" description="Helical" evidence="6">
    <location>
        <begin position="360"/>
        <end position="383"/>
    </location>
</feature>
<keyword evidence="5 6" id="KW-0472">Membrane</keyword>
<evidence type="ECO:0000313" key="9">
    <source>
        <dbReference type="Proteomes" id="UP000465304"/>
    </source>
</evidence>
<organism evidence="8 9">
    <name type="scientific">Mycolicibacterium hippocampi</name>
    <dbReference type="NCBI Taxonomy" id="659824"/>
    <lineage>
        <taxon>Bacteria</taxon>
        <taxon>Bacillati</taxon>
        <taxon>Actinomycetota</taxon>
        <taxon>Actinomycetes</taxon>
        <taxon>Mycobacteriales</taxon>
        <taxon>Mycobacteriaceae</taxon>
        <taxon>Mycolicibacterium</taxon>
    </lineage>
</organism>
<evidence type="ECO:0000256" key="1">
    <source>
        <dbReference type="ARBA" id="ARBA00004651"/>
    </source>
</evidence>
<keyword evidence="9" id="KW-1185">Reference proteome</keyword>
<dbReference type="InterPro" id="IPR020846">
    <property type="entry name" value="MFS_dom"/>
</dbReference>
<keyword evidence="3 6" id="KW-0812">Transmembrane</keyword>
<sequence>MTADDLIAVPGDAADTGRLRALMRVPGYRNLFFSSLLWHTTRWGVLFTTSYLLTQIAGSPVLNQVVGALFFVPMLLGGFFAGVISDRFERKRLILGVQLVLIPVEFLMFAAVQSDRVEVWMTFPFMFLVGIGGLVNMTAQRPLIYETVGPRLASQAMTIEATAQAGSAMFGTLVGGILIQQLGMGAGFAGMGVLLVVSAALLAFVPRPRYAATPPAAGSVSLRNQVTTSATLLRRSRRFVAMLAITVVMNLCMFGYIPLIPVVAEGFAQSAVLAGALAAAPGLGQITAGLVLTTRSLYRYGTVFACGSAIALLGLLVFAMVPVLAVAFVALFIAGIGQAGFGSMQSLLAIESAGPNERGVALGVLSTAIGALPIGMAAIGLGAELFGTRAALITSSLLGLALLGVIVLRSRRDLLGPNPPVVLEPI</sequence>